<evidence type="ECO:0000259" key="3">
    <source>
        <dbReference type="Pfam" id="PF00248"/>
    </source>
</evidence>
<evidence type="ECO:0000256" key="1">
    <source>
        <dbReference type="ARBA" id="ARBA00023002"/>
    </source>
</evidence>
<dbReference type="InterPro" id="IPR050791">
    <property type="entry name" value="Aldo-Keto_reductase"/>
</dbReference>
<dbReference type="PRINTS" id="PR00069">
    <property type="entry name" value="ALDKETRDTASE"/>
</dbReference>
<dbReference type="Proteomes" id="UP000184388">
    <property type="component" value="Unassembled WGS sequence"/>
</dbReference>
<dbReference type="GO" id="GO:0005737">
    <property type="term" value="C:cytoplasm"/>
    <property type="evidence" value="ECO:0007669"/>
    <property type="project" value="TreeGrafter"/>
</dbReference>
<keyword evidence="1" id="KW-0560">Oxidoreductase</keyword>
<evidence type="ECO:0000313" key="4">
    <source>
        <dbReference type="EMBL" id="SHK73086.1"/>
    </source>
</evidence>
<dbReference type="Pfam" id="PF00248">
    <property type="entry name" value="Aldo_ket_red"/>
    <property type="match status" value="1"/>
</dbReference>
<organism evidence="4 5">
    <name type="scientific">Streptomyces yunnanensis</name>
    <dbReference type="NCBI Taxonomy" id="156453"/>
    <lineage>
        <taxon>Bacteria</taxon>
        <taxon>Bacillati</taxon>
        <taxon>Actinomycetota</taxon>
        <taxon>Actinomycetes</taxon>
        <taxon>Kitasatosporales</taxon>
        <taxon>Streptomycetaceae</taxon>
        <taxon>Streptomyces</taxon>
    </lineage>
</organism>
<dbReference type="PANTHER" id="PTHR43625">
    <property type="entry name" value="AFLATOXIN B1 ALDEHYDE REDUCTASE"/>
    <property type="match status" value="1"/>
</dbReference>
<sequence>MSAGVLSMLRGMDTQPSPDATTGPDVSAGPEVPMSSEPHGEPTAAERARAAFSLGGKLTVGRLGFGTGGLVGPGYWGPRHDDPERSLAVLRRAVDRGVTLIDTADNYGPDVAEELVARALHPYPAGLVIATKGGVVRTGPNIWHIAGRPEQLRAMCEASLRRLRTDTIDLYQLHRLDPDVPMADQLGALLELQQAGKIRHIGLDSISAAELTRARELAPIASVQNRYNLLDRASEDVLRLCERTGTAFLPWFPLGNGTLTGGGNPGSPATDTLAPIAAAHGATTGQIALAWLLHHSPALLPTPGTSSPAHLDENLSAARIALTAQQLAQLDALGDAPNE</sequence>
<feature type="domain" description="NADP-dependent oxidoreductase" evidence="3">
    <location>
        <begin position="62"/>
        <end position="333"/>
    </location>
</feature>
<dbReference type="InterPro" id="IPR020471">
    <property type="entry name" value="AKR"/>
</dbReference>
<reference evidence="5" key="1">
    <citation type="submission" date="2016-11" db="EMBL/GenBank/DDBJ databases">
        <authorList>
            <person name="Jaros S."/>
            <person name="Januszkiewicz K."/>
            <person name="Wedrychowicz H."/>
        </authorList>
    </citation>
    <scope>NUCLEOTIDE SEQUENCE [LARGE SCALE GENOMIC DNA]</scope>
    <source>
        <strain evidence="5">CGMCC 4.3555</strain>
    </source>
</reference>
<dbReference type="CDD" id="cd19088">
    <property type="entry name" value="AKR_AKR13B1"/>
    <property type="match status" value="1"/>
</dbReference>
<dbReference type="InterPro" id="IPR036812">
    <property type="entry name" value="NAD(P)_OxRdtase_dom_sf"/>
</dbReference>
<dbReference type="PANTHER" id="PTHR43625:SF40">
    <property type="entry name" value="ALDO-KETO REDUCTASE YAKC [NADP(+)]"/>
    <property type="match status" value="1"/>
</dbReference>
<protein>
    <submittedName>
        <fullName evidence="4">Predicted oxidoreductase</fullName>
    </submittedName>
</protein>
<evidence type="ECO:0000313" key="5">
    <source>
        <dbReference type="Proteomes" id="UP000184388"/>
    </source>
</evidence>
<dbReference type="GO" id="GO:0016491">
    <property type="term" value="F:oxidoreductase activity"/>
    <property type="evidence" value="ECO:0007669"/>
    <property type="project" value="UniProtKB-KW"/>
</dbReference>
<dbReference type="EMBL" id="FRBK01000001">
    <property type="protein sequence ID" value="SHK73086.1"/>
    <property type="molecule type" value="Genomic_DNA"/>
</dbReference>
<name>A0A9X8MIF7_9ACTN</name>
<gene>
    <name evidence="4" type="ORF">SAMN05216268_101130</name>
</gene>
<accession>A0A9X8MIF7</accession>
<dbReference type="AlphaFoldDB" id="A0A9X8MIF7"/>
<proteinExistence type="predicted"/>
<dbReference type="SUPFAM" id="SSF51430">
    <property type="entry name" value="NAD(P)-linked oxidoreductase"/>
    <property type="match status" value="1"/>
</dbReference>
<feature type="region of interest" description="Disordered" evidence="2">
    <location>
        <begin position="11"/>
        <end position="46"/>
    </location>
</feature>
<comment type="caution">
    <text evidence="4">The sequence shown here is derived from an EMBL/GenBank/DDBJ whole genome shotgun (WGS) entry which is preliminary data.</text>
</comment>
<dbReference type="InterPro" id="IPR023210">
    <property type="entry name" value="NADP_OxRdtase_dom"/>
</dbReference>
<dbReference type="Gene3D" id="3.20.20.100">
    <property type="entry name" value="NADP-dependent oxidoreductase domain"/>
    <property type="match status" value="1"/>
</dbReference>
<evidence type="ECO:0000256" key="2">
    <source>
        <dbReference type="SAM" id="MobiDB-lite"/>
    </source>
</evidence>